<evidence type="ECO:0000313" key="1">
    <source>
        <dbReference type="EMBL" id="KID63673.1"/>
    </source>
</evidence>
<dbReference type="Proteomes" id="UP000031186">
    <property type="component" value="Unassembled WGS sequence"/>
</dbReference>
<organism evidence="1 2">
    <name type="scientific">Metarhizium anisopliae (strain ARSEF 549)</name>
    <dbReference type="NCBI Taxonomy" id="3151832"/>
    <lineage>
        <taxon>Eukaryota</taxon>
        <taxon>Fungi</taxon>
        <taxon>Dikarya</taxon>
        <taxon>Ascomycota</taxon>
        <taxon>Pezizomycotina</taxon>
        <taxon>Sordariomycetes</taxon>
        <taxon>Hypocreomycetidae</taxon>
        <taxon>Hypocreales</taxon>
        <taxon>Clavicipitaceae</taxon>
        <taxon>Metarhizium</taxon>
    </lineage>
</organism>
<dbReference type="EMBL" id="AZNF01000009">
    <property type="protein sequence ID" value="KID63673.1"/>
    <property type="molecule type" value="Genomic_DNA"/>
</dbReference>
<dbReference type="VEuPathDB" id="FungiDB:MAN_06844"/>
<dbReference type="AlphaFoldDB" id="A0A0B4EZY4"/>
<dbReference type="HOGENOM" id="CLU_2923131_0_0_1"/>
<comment type="caution">
    <text evidence="1">The sequence shown here is derived from an EMBL/GenBank/DDBJ whole genome shotgun (WGS) entry which is preliminary data.</text>
</comment>
<reference evidence="1 2" key="1">
    <citation type="journal article" date="2014" name="Proc. Natl. Acad. Sci. U.S.A.">
        <title>Trajectory and genomic determinants of fungal-pathogen speciation and host adaptation.</title>
        <authorList>
            <person name="Hu X."/>
            <person name="Xiao G."/>
            <person name="Zheng P."/>
            <person name="Shang Y."/>
            <person name="Su Y."/>
            <person name="Zhang X."/>
            <person name="Liu X."/>
            <person name="Zhan S."/>
            <person name="St Leger R.J."/>
            <person name="Wang C."/>
        </authorList>
    </citation>
    <scope>NUCLEOTIDE SEQUENCE [LARGE SCALE GENOMIC DNA]</scope>
    <source>
        <strain evidence="1 2">ARSEF 549</strain>
    </source>
</reference>
<feature type="non-terminal residue" evidence="1">
    <location>
        <position position="1"/>
    </location>
</feature>
<keyword evidence="2" id="KW-1185">Reference proteome</keyword>
<sequence length="61" mass="6946">MLAATEDTCDRLNQYLHKTGTPEEQIAKGFMSLEEVSAAASYIDENRFEHYGVDMDDFNIL</sequence>
<name>A0A0B4EZY4_METAF</name>
<evidence type="ECO:0000313" key="2">
    <source>
        <dbReference type="Proteomes" id="UP000031186"/>
    </source>
</evidence>
<accession>A0A0B4EZY4</accession>
<gene>
    <name evidence="1" type="ORF">MAN_06844</name>
</gene>
<protein>
    <submittedName>
        <fullName evidence="1">Uncharacterized protein</fullName>
    </submittedName>
</protein>
<proteinExistence type="predicted"/>